<evidence type="ECO:0000313" key="7">
    <source>
        <dbReference type="Proteomes" id="UP000253061"/>
    </source>
</evidence>
<keyword evidence="2 5" id="KW-0489">Methyltransferase</keyword>
<keyword evidence="3 5" id="KW-0808">Transferase</keyword>
<name>A0A367VHT0_9PROT</name>
<dbReference type="SUPFAM" id="SSF111342">
    <property type="entry name" value="CbiD-like"/>
    <property type="match status" value="1"/>
</dbReference>
<dbReference type="Gene3D" id="3.30.2110.10">
    <property type="entry name" value="CbiD-like"/>
    <property type="match status" value="1"/>
</dbReference>
<dbReference type="Proteomes" id="UP000253061">
    <property type="component" value="Unassembled WGS sequence"/>
</dbReference>
<dbReference type="EC" id="2.1.1.195" evidence="5"/>
<dbReference type="EMBL" id="JPWB01000002">
    <property type="protein sequence ID" value="RCK24031.1"/>
    <property type="molecule type" value="Genomic_DNA"/>
</dbReference>
<dbReference type="PANTHER" id="PTHR35863:SF1">
    <property type="entry name" value="COBALT-PRECORRIN-5B C(1)-METHYLTRANSFERASE"/>
    <property type="match status" value="1"/>
</dbReference>
<dbReference type="RefSeq" id="WP_062957187.1">
    <property type="nucleotide sequence ID" value="NZ_JPWB01000002.1"/>
</dbReference>
<dbReference type="PIRSF" id="PIRSF026782">
    <property type="entry name" value="CbiD"/>
    <property type="match status" value="1"/>
</dbReference>
<dbReference type="NCBIfam" id="TIGR00312">
    <property type="entry name" value="cbiD"/>
    <property type="match status" value="1"/>
</dbReference>
<sequence length="372" mass="39043">MTRKPDGPLRKGWTTGACATAATRAAWQALLSGAFPDPVTITLPRGETPSFKLIKAKKGDGWAQASVIKDAGDDPDVTHGAEIISTVRIAKPGSGITFNAGEGVGTITKPGLPLPPGQAAINPKPREMMIGQITELCDQFDAQPDVEIEISIPGGAEIARKTWNGRLGIVGGLSVLGTTGIVIPFSCAAWIHSIHRGIDVARATARNHVAGATGKTSEAAIRAFYGLPEDAILDMGDFVGGMLKYLRKNPVPFVSIAGGFAKLVKLAQGHLDLHSSRSQVDFDRLADTIAACGGDETLQDQCRNANTAKQVLELCQAANVKIADTIARQACESARATLDGACAVEIVITDRSGTIIARHGMGDFEQFRPTGS</sequence>
<dbReference type="GO" id="GO:0043780">
    <property type="term" value="F:cobalt-precorrin-5B C1-methyltransferase activity"/>
    <property type="evidence" value="ECO:0007669"/>
    <property type="project" value="RHEA"/>
</dbReference>
<evidence type="ECO:0000256" key="5">
    <source>
        <dbReference type="HAMAP-Rule" id="MF_00787"/>
    </source>
</evidence>
<comment type="catalytic activity">
    <reaction evidence="5">
        <text>Co-precorrin-5B + S-adenosyl-L-methionine = Co-precorrin-6A + S-adenosyl-L-homocysteine</text>
        <dbReference type="Rhea" id="RHEA:26285"/>
        <dbReference type="ChEBI" id="CHEBI:57856"/>
        <dbReference type="ChEBI" id="CHEBI:59789"/>
        <dbReference type="ChEBI" id="CHEBI:60063"/>
        <dbReference type="ChEBI" id="CHEBI:60064"/>
        <dbReference type="EC" id="2.1.1.195"/>
    </reaction>
</comment>
<evidence type="ECO:0000313" key="6">
    <source>
        <dbReference type="EMBL" id="RCK24031.1"/>
    </source>
</evidence>
<evidence type="ECO:0000256" key="2">
    <source>
        <dbReference type="ARBA" id="ARBA00022603"/>
    </source>
</evidence>
<proteinExistence type="inferred from homology"/>
<dbReference type="GO" id="GO:0019251">
    <property type="term" value="P:anaerobic cobalamin biosynthetic process"/>
    <property type="evidence" value="ECO:0007669"/>
    <property type="project" value="UniProtKB-UniRule"/>
</dbReference>
<dbReference type="AlphaFoldDB" id="A0A367VHT0"/>
<dbReference type="InterPro" id="IPR036074">
    <property type="entry name" value="CbiD_sf"/>
</dbReference>
<evidence type="ECO:0000256" key="4">
    <source>
        <dbReference type="ARBA" id="ARBA00022691"/>
    </source>
</evidence>
<dbReference type="PANTHER" id="PTHR35863">
    <property type="entry name" value="COBALT-PRECORRIN-5B C(1)-METHYLTRANSFERASE"/>
    <property type="match status" value="1"/>
</dbReference>
<reference evidence="6 7" key="1">
    <citation type="submission" date="2014-07" db="EMBL/GenBank/DDBJ databases">
        <title>Draft genome sequence of Thalassospira profundimaris R8-17.</title>
        <authorList>
            <person name="Lai Q."/>
            <person name="Shao Z."/>
        </authorList>
    </citation>
    <scope>NUCLEOTIDE SEQUENCE [LARGE SCALE GENOMIC DNA]</scope>
    <source>
        <strain evidence="6 7">R8-17</strain>
    </source>
</reference>
<keyword evidence="4 5" id="KW-0949">S-adenosyl-L-methionine</keyword>
<organism evidence="6 7">
    <name type="scientific">Thalassospira profundimaris</name>
    <dbReference type="NCBI Taxonomy" id="502049"/>
    <lineage>
        <taxon>Bacteria</taxon>
        <taxon>Pseudomonadati</taxon>
        <taxon>Pseudomonadota</taxon>
        <taxon>Alphaproteobacteria</taxon>
        <taxon>Rhodospirillales</taxon>
        <taxon>Thalassospiraceae</taxon>
        <taxon>Thalassospira</taxon>
    </lineage>
</organism>
<dbReference type="InterPro" id="IPR002748">
    <property type="entry name" value="CbiD"/>
</dbReference>
<dbReference type="HAMAP" id="MF_00787">
    <property type="entry name" value="CbiD"/>
    <property type="match status" value="1"/>
</dbReference>
<keyword evidence="1 5" id="KW-0169">Cobalamin biosynthesis</keyword>
<comment type="function">
    <text evidence="5">Catalyzes the methylation of C-1 in cobalt-precorrin-5B to form cobalt-precorrin-6A.</text>
</comment>
<comment type="similarity">
    <text evidence="5">Belongs to the CbiD family.</text>
</comment>
<dbReference type="Pfam" id="PF01888">
    <property type="entry name" value="CbiD"/>
    <property type="match status" value="1"/>
</dbReference>
<dbReference type="NCBIfam" id="NF000849">
    <property type="entry name" value="PRK00075.1-1"/>
    <property type="match status" value="1"/>
</dbReference>
<comment type="caution">
    <text evidence="6">The sequence shown here is derived from an EMBL/GenBank/DDBJ whole genome shotgun (WGS) entry which is preliminary data.</text>
</comment>
<dbReference type="GO" id="GO:0032259">
    <property type="term" value="P:methylation"/>
    <property type="evidence" value="ECO:0007669"/>
    <property type="project" value="UniProtKB-KW"/>
</dbReference>
<protein>
    <recommendedName>
        <fullName evidence="5">Cobalt-precorrin-5B C(1)-methyltransferase</fullName>
        <ecNumber evidence="5">2.1.1.195</ecNumber>
    </recommendedName>
    <alternativeName>
        <fullName evidence="5">Cobalt-precorrin-6A synthase</fullName>
    </alternativeName>
</protein>
<dbReference type="UniPathway" id="UPA00148">
    <property type="reaction ID" value="UER00227"/>
</dbReference>
<accession>A0A367VHT0</accession>
<evidence type="ECO:0000256" key="1">
    <source>
        <dbReference type="ARBA" id="ARBA00022573"/>
    </source>
</evidence>
<gene>
    <name evidence="5" type="primary">cbiD</name>
    <name evidence="6" type="ORF">TH6_04750</name>
</gene>
<evidence type="ECO:0000256" key="3">
    <source>
        <dbReference type="ARBA" id="ARBA00022679"/>
    </source>
</evidence>
<comment type="pathway">
    <text evidence="5">Cofactor biosynthesis; adenosylcobalamin biosynthesis; cob(II)yrinate a,c-diamide from sirohydrochlorin (anaerobic route): step 6/10.</text>
</comment>